<dbReference type="EMBL" id="PYOP01000001">
    <property type="protein sequence ID" value="PSW99702.1"/>
    <property type="molecule type" value="Genomic_DNA"/>
</dbReference>
<sequence>MFSSLLDDSAPSQKIWTLFKVSSKERLEQMRKGLIYMNSLDYFSSLKDESSGMDTRADPHENIHGVARASQKNKLILEIDRKQFDLGKKAVASIKYDNTKNIFIFSMGCIADNENENENENGKATSETDDGIVFDGRFKEFGDHILIIRDPVEFAKRYVKALRSRKGIFNPEFLHKGLGRITYKPFYSYSGPLGVYSKDHRFDWQTEFRLAIGAEDKALNKMGALELHIGDLSDITQISTLQSVLDAPIKINRTKVHIIGDKAFALKS</sequence>
<keyword evidence="2" id="KW-1185">Reference proteome</keyword>
<dbReference type="Proteomes" id="UP000241190">
    <property type="component" value="Unassembled WGS sequence"/>
</dbReference>
<evidence type="ECO:0000313" key="2">
    <source>
        <dbReference type="Proteomes" id="UP000241190"/>
    </source>
</evidence>
<comment type="caution">
    <text evidence="1">The sequence shown here is derived from an EMBL/GenBank/DDBJ whole genome shotgun (WGS) entry which is preliminary data.</text>
</comment>
<accession>A0ABX5GXA5</accession>
<dbReference type="RefSeq" id="WP_052675190.1">
    <property type="nucleotide sequence ID" value="NZ_JZSR01000001.1"/>
</dbReference>
<protein>
    <submittedName>
        <fullName evidence="1">Uncharacterized protein</fullName>
    </submittedName>
</protein>
<name>A0ABX5GXA5_9GAMM</name>
<gene>
    <name evidence="1" type="ORF">C9J52_00420</name>
</gene>
<organism evidence="1 2">
    <name type="scientific">Photobacterium iliopiscarium</name>
    <dbReference type="NCBI Taxonomy" id="56192"/>
    <lineage>
        <taxon>Bacteria</taxon>
        <taxon>Pseudomonadati</taxon>
        <taxon>Pseudomonadota</taxon>
        <taxon>Gammaproteobacteria</taxon>
        <taxon>Vibrionales</taxon>
        <taxon>Vibrionaceae</taxon>
        <taxon>Photobacterium</taxon>
    </lineage>
</organism>
<evidence type="ECO:0000313" key="1">
    <source>
        <dbReference type="EMBL" id="PSW99702.1"/>
    </source>
</evidence>
<proteinExistence type="predicted"/>
<reference evidence="1 2" key="1">
    <citation type="submission" date="2018-03" db="EMBL/GenBank/DDBJ databases">
        <title>Whole genome sequencing of Histamine producing bacteria.</title>
        <authorList>
            <person name="Butler K."/>
        </authorList>
    </citation>
    <scope>NUCLEOTIDE SEQUENCE [LARGE SCALE GENOMIC DNA]</scope>
    <source>
        <strain evidence="1 2">ATCC 51761</strain>
    </source>
</reference>